<name>A0AAN8JH54_PATCE</name>
<evidence type="ECO:0008006" key="3">
    <source>
        <dbReference type="Google" id="ProtNLM"/>
    </source>
</evidence>
<dbReference type="Proteomes" id="UP001347796">
    <property type="component" value="Unassembled WGS sequence"/>
</dbReference>
<organism evidence="1 2">
    <name type="scientific">Patella caerulea</name>
    <name type="common">Rayed Mediterranean limpet</name>
    <dbReference type="NCBI Taxonomy" id="87958"/>
    <lineage>
        <taxon>Eukaryota</taxon>
        <taxon>Metazoa</taxon>
        <taxon>Spiralia</taxon>
        <taxon>Lophotrochozoa</taxon>
        <taxon>Mollusca</taxon>
        <taxon>Gastropoda</taxon>
        <taxon>Patellogastropoda</taxon>
        <taxon>Patelloidea</taxon>
        <taxon>Patellidae</taxon>
        <taxon>Patella</taxon>
    </lineage>
</organism>
<accession>A0AAN8JH54</accession>
<dbReference type="SUPFAM" id="SSF51197">
    <property type="entry name" value="Clavaminate synthase-like"/>
    <property type="match status" value="1"/>
</dbReference>
<dbReference type="PANTHER" id="PTHR31630:SF6">
    <property type="entry name" value="PHYTANOYL-COA DIOXYGENASE-RELATED"/>
    <property type="match status" value="1"/>
</dbReference>
<proteinExistence type="predicted"/>
<gene>
    <name evidence="1" type="ORF">SNE40_013896</name>
</gene>
<keyword evidence="2" id="KW-1185">Reference proteome</keyword>
<reference evidence="1 2" key="1">
    <citation type="submission" date="2024-01" db="EMBL/GenBank/DDBJ databases">
        <title>The genome of the rayed Mediterranean limpet Patella caerulea (Linnaeus, 1758).</title>
        <authorList>
            <person name="Anh-Thu Weber A."/>
            <person name="Halstead-Nussloch G."/>
        </authorList>
    </citation>
    <scope>NUCLEOTIDE SEQUENCE [LARGE SCALE GENOMIC DNA]</scope>
    <source>
        <strain evidence="1">AATW-2023a</strain>
        <tissue evidence="1">Whole specimen</tissue>
    </source>
</reference>
<evidence type="ECO:0000313" key="1">
    <source>
        <dbReference type="EMBL" id="KAK6175430.1"/>
    </source>
</evidence>
<dbReference type="Pfam" id="PF05721">
    <property type="entry name" value="PhyH"/>
    <property type="match status" value="1"/>
</dbReference>
<dbReference type="AlphaFoldDB" id="A0AAN8JH54"/>
<dbReference type="EMBL" id="JAZGQO010000010">
    <property type="protein sequence ID" value="KAK6175430.1"/>
    <property type="molecule type" value="Genomic_DNA"/>
</dbReference>
<dbReference type="PANTHER" id="PTHR31630">
    <property type="entry name" value="PHYTANOYL-COA DIOXYGENASE-RELATED-RELATED"/>
    <property type="match status" value="1"/>
</dbReference>
<dbReference type="Gene3D" id="2.60.120.620">
    <property type="entry name" value="q2cbj1_9rhob like domain"/>
    <property type="match status" value="1"/>
</dbReference>
<sequence>MNRFDSEAIWRDLRQRGYCVIPNVIPDEKCDELSQELKSWALTHDNGELFKHPYSLIDVPRIGHLEAAWKARLLAKDAFAAVWGTEKLVSSFDKLSICPPPEISTGDFDTGFSWLHVDRGGYRRGLHAFQGGIYLEETTETDACLRIMEGSNNYTDEFFSTHPEATKNTCDREHYRLSEDEIAWYSSKGCFRKLVPAPKGSVVLWDTRTVHDNVKAKKGRPHTDRWRYVVFACMLPAIWASDADLEFKRKAFENMSLTCHMPCVKVRTHVFSEDIPESFYAIQRMPDITKTLEVLRLVGIEKYDFNDGKPHGPTEKPKWTSENIKFYDN</sequence>
<evidence type="ECO:0000313" key="2">
    <source>
        <dbReference type="Proteomes" id="UP001347796"/>
    </source>
</evidence>
<comment type="caution">
    <text evidence="1">The sequence shown here is derived from an EMBL/GenBank/DDBJ whole genome shotgun (WGS) entry which is preliminary data.</text>
</comment>
<dbReference type="InterPro" id="IPR008775">
    <property type="entry name" value="Phytyl_CoA_dOase-like"/>
</dbReference>
<protein>
    <recommendedName>
        <fullName evidence="3">Phytanoyl-CoA dioxygenase</fullName>
    </recommendedName>
</protein>